<feature type="compositionally biased region" description="Basic and acidic residues" evidence="2">
    <location>
        <begin position="218"/>
        <end position="228"/>
    </location>
</feature>
<keyword evidence="4" id="KW-1185">Reference proteome</keyword>
<feature type="region of interest" description="Disordered" evidence="2">
    <location>
        <begin position="214"/>
        <end position="242"/>
    </location>
</feature>
<evidence type="ECO:0008006" key="5">
    <source>
        <dbReference type="Google" id="ProtNLM"/>
    </source>
</evidence>
<reference evidence="3" key="1">
    <citation type="journal article" date="2020" name="Stud. Mycol.">
        <title>101 Dothideomycetes genomes: a test case for predicting lifestyles and emergence of pathogens.</title>
        <authorList>
            <person name="Haridas S."/>
            <person name="Albert R."/>
            <person name="Binder M."/>
            <person name="Bloem J."/>
            <person name="Labutti K."/>
            <person name="Salamov A."/>
            <person name="Andreopoulos B."/>
            <person name="Baker S."/>
            <person name="Barry K."/>
            <person name="Bills G."/>
            <person name="Bluhm B."/>
            <person name="Cannon C."/>
            <person name="Castanera R."/>
            <person name="Culley D."/>
            <person name="Daum C."/>
            <person name="Ezra D."/>
            <person name="Gonzalez J."/>
            <person name="Henrissat B."/>
            <person name="Kuo A."/>
            <person name="Liang C."/>
            <person name="Lipzen A."/>
            <person name="Lutzoni F."/>
            <person name="Magnuson J."/>
            <person name="Mondo S."/>
            <person name="Nolan M."/>
            <person name="Ohm R."/>
            <person name="Pangilinan J."/>
            <person name="Park H.-J."/>
            <person name="Ramirez L."/>
            <person name="Alfaro M."/>
            <person name="Sun H."/>
            <person name="Tritt A."/>
            <person name="Yoshinaga Y."/>
            <person name="Zwiers L.-H."/>
            <person name="Turgeon B."/>
            <person name="Goodwin S."/>
            <person name="Spatafora J."/>
            <person name="Crous P."/>
            <person name="Grigoriev I."/>
        </authorList>
    </citation>
    <scope>NUCLEOTIDE SEQUENCE</scope>
    <source>
        <strain evidence="3">CBS 101060</strain>
    </source>
</reference>
<dbReference type="OrthoDB" id="2536795at2759"/>
<feature type="compositionally biased region" description="Polar residues" evidence="2">
    <location>
        <begin position="542"/>
        <end position="564"/>
    </location>
</feature>
<dbReference type="GO" id="GO:0005634">
    <property type="term" value="C:nucleus"/>
    <property type="evidence" value="ECO:0007669"/>
    <property type="project" value="InterPro"/>
</dbReference>
<feature type="region of interest" description="Disordered" evidence="2">
    <location>
        <begin position="502"/>
        <end position="564"/>
    </location>
</feature>
<evidence type="ECO:0000313" key="3">
    <source>
        <dbReference type="EMBL" id="KAF2834789.1"/>
    </source>
</evidence>
<dbReference type="GO" id="GO:0007623">
    <property type="term" value="P:circadian rhythm"/>
    <property type="evidence" value="ECO:0007669"/>
    <property type="project" value="InterPro"/>
</dbReference>
<organism evidence="3 4">
    <name type="scientific">Patellaria atrata CBS 101060</name>
    <dbReference type="NCBI Taxonomy" id="1346257"/>
    <lineage>
        <taxon>Eukaryota</taxon>
        <taxon>Fungi</taxon>
        <taxon>Dikarya</taxon>
        <taxon>Ascomycota</taxon>
        <taxon>Pezizomycotina</taxon>
        <taxon>Dothideomycetes</taxon>
        <taxon>Dothideomycetes incertae sedis</taxon>
        <taxon>Patellariales</taxon>
        <taxon>Patellariaceae</taxon>
        <taxon>Patellaria</taxon>
    </lineage>
</organism>
<keyword evidence="1" id="KW-0175">Coiled coil</keyword>
<feature type="region of interest" description="Disordered" evidence="2">
    <location>
        <begin position="578"/>
        <end position="626"/>
    </location>
</feature>
<dbReference type="Proteomes" id="UP000799429">
    <property type="component" value="Unassembled WGS sequence"/>
</dbReference>
<evidence type="ECO:0000256" key="1">
    <source>
        <dbReference type="SAM" id="Coils"/>
    </source>
</evidence>
<dbReference type="EMBL" id="MU006114">
    <property type="protein sequence ID" value="KAF2834789.1"/>
    <property type="molecule type" value="Genomic_DNA"/>
</dbReference>
<feature type="compositionally biased region" description="Basic and acidic residues" evidence="2">
    <location>
        <begin position="360"/>
        <end position="369"/>
    </location>
</feature>
<proteinExistence type="predicted"/>
<evidence type="ECO:0000256" key="2">
    <source>
        <dbReference type="SAM" id="MobiDB-lite"/>
    </source>
</evidence>
<feature type="region of interest" description="Disordered" evidence="2">
    <location>
        <begin position="807"/>
        <end position="981"/>
    </location>
</feature>
<comment type="caution">
    <text evidence="3">The sequence shown here is derived from an EMBL/GenBank/DDBJ whole genome shotgun (WGS) entry which is preliminary data.</text>
</comment>
<dbReference type="InterPro" id="IPR018554">
    <property type="entry name" value="FRQ"/>
</dbReference>
<dbReference type="GO" id="GO:0005737">
    <property type="term" value="C:cytoplasm"/>
    <property type="evidence" value="ECO:0007669"/>
    <property type="project" value="InterPro"/>
</dbReference>
<feature type="compositionally biased region" description="Polar residues" evidence="2">
    <location>
        <begin position="39"/>
        <end position="55"/>
    </location>
</feature>
<feature type="region of interest" description="Disordered" evidence="2">
    <location>
        <begin position="328"/>
        <end position="426"/>
    </location>
</feature>
<feature type="compositionally biased region" description="Polar residues" evidence="2">
    <location>
        <begin position="605"/>
        <end position="620"/>
    </location>
</feature>
<feature type="compositionally biased region" description="Basic and acidic residues" evidence="2">
    <location>
        <begin position="947"/>
        <end position="957"/>
    </location>
</feature>
<feature type="compositionally biased region" description="Polar residues" evidence="2">
    <location>
        <begin position="507"/>
        <end position="525"/>
    </location>
</feature>
<name>A0A9P4S258_9PEZI</name>
<feature type="compositionally biased region" description="Basic and acidic residues" evidence="2">
    <location>
        <begin position="412"/>
        <end position="421"/>
    </location>
</feature>
<protein>
    <recommendedName>
        <fullName evidence="5">Frequency clock protein</fullName>
    </recommendedName>
</protein>
<feature type="compositionally biased region" description="Basic residues" evidence="2">
    <location>
        <begin position="529"/>
        <end position="540"/>
    </location>
</feature>
<dbReference type="GO" id="GO:0006355">
    <property type="term" value="P:regulation of DNA-templated transcription"/>
    <property type="evidence" value="ECO:0007669"/>
    <property type="project" value="InterPro"/>
</dbReference>
<feature type="compositionally biased region" description="Polar residues" evidence="2">
    <location>
        <begin position="374"/>
        <end position="392"/>
    </location>
</feature>
<feature type="compositionally biased region" description="Polar residues" evidence="2">
    <location>
        <begin position="64"/>
        <end position="74"/>
    </location>
</feature>
<evidence type="ECO:0000313" key="4">
    <source>
        <dbReference type="Proteomes" id="UP000799429"/>
    </source>
</evidence>
<feature type="compositionally biased region" description="Acidic residues" evidence="2">
    <location>
        <begin position="824"/>
        <end position="839"/>
    </location>
</feature>
<gene>
    <name evidence="3" type="ORF">M501DRAFT_999796</name>
</gene>
<sequence length="981" mass="107186">MSGTIPGSIHPRRPPAHKSVSLVHPPRGPAKSPPFGGTINRTGSADSDPSSNKAEASSFCESIPKTQKQSSGESSDAGKWFEASNNNFDQSTLSYMDNDPPFYLQPSCSSSSPPVQIGCRNKMNVLRSTELPHPAGVQIQESVGSSADDFRSVIDDLTIENKKLKRRLQKYENTYSGRLKEEKLFEIRVHGLPPEKKRELEETLKTFALSLHVSQETMGKDSPPEHSRPNLQTRQTASSMTSHFEDSAYASMSTSGQGQNASTPFVNRADRSKDAAAKLTRTNQSVQSYLHEIPESLLPRQNVHLSDKAKKKLIVRRLEQLFAGKGAAVDGPRQSMQQQEVSKSAARADRRWTESQGHTARAEGNREAKLMGQPSGSHNDSPQGSSSTTSIPQRDLSGLRRVSTGNSTPDQRPTRPLDLDPQRAQVPRDNLRYIRHLGFSPLDPELEEPQEEGHGWIYLNVLTNMAQLHTLNVTPDFVKLAIEEYSSKLDISHDGRKVRWKGGGFLTRTSSDNSTDPASEGTSSDNKNRPKQSPRKKSRKNGSQPQASSGANLTTQVSSSTTSRNAKLDYVPLFSHNSGSDVECEPSPGDEYSLPSSPEHPNLLVESSQMNSSGAATSSKSKMRRDDGPIIFYDNAMFCTDLTGDPSSIHNPTESQNVWRRAIGDEGSSPPHSGSDSDQLKLPLSRSIHHPDHADIMDIDDSNPSTNENEVKFPSSSSSSDEKSPENSNILDMEASGLGGVVPQDNFSVDVQTQIRQPNYPGTSAPIQSNPFSHRFREILGERGQVKEQGSHMGSYIKQDVISAKHKTLPNSELPPPSYLIDDSGTEDEDSTSDEDDSELQGFSPPYPLQPLQRAPQALRISPGEDPGENESSDEDSDMEDVDNDDDDESLDLLATARDIDPVAIRAKERQFDSEMAERLAEEIPAGSSAATRGGGSGFNSPYNFGDSDHGHDDPKRSVGLKRNRSGESEGAKGKSARVSQ</sequence>
<accession>A0A9P4S258</accession>
<feature type="region of interest" description="Disordered" evidence="2">
    <location>
        <begin position="693"/>
        <end position="744"/>
    </location>
</feature>
<feature type="coiled-coil region" evidence="1">
    <location>
        <begin position="147"/>
        <end position="181"/>
    </location>
</feature>
<dbReference type="AlphaFoldDB" id="A0A9P4S258"/>
<feature type="compositionally biased region" description="Basic and acidic residues" evidence="2">
    <location>
        <begin position="898"/>
        <end position="922"/>
    </location>
</feature>
<feature type="region of interest" description="Disordered" evidence="2">
    <location>
        <begin position="1"/>
        <end position="81"/>
    </location>
</feature>
<feature type="compositionally biased region" description="Polar residues" evidence="2">
    <location>
        <begin position="229"/>
        <end position="242"/>
    </location>
</feature>
<dbReference type="Pfam" id="PF09421">
    <property type="entry name" value="FRQ"/>
    <property type="match status" value="1"/>
</dbReference>
<feature type="compositionally biased region" description="Acidic residues" evidence="2">
    <location>
        <begin position="866"/>
        <end position="891"/>
    </location>
</feature>